<dbReference type="EMBL" id="WSEL01000003">
    <property type="protein sequence ID" value="MVQ28162.1"/>
    <property type="molecule type" value="Genomic_DNA"/>
</dbReference>
<dbReference type="InterPro" id="IPR011047">
    <property type="entry name" value="Quinoprotein_ADH-like_sf"/>
</dbReference>
<protein>
    <recommendedName>
        <fullName evidence="4">Outer membrane protein assembly factor BamB</fullName>
    </recommendedName>
</protein>
<dbReference type="SUPFAM" id="SSF50998">
    <property type="entry name" value="Quinoprotein alcohol dehydrogenase-like"/>
    <property type="match status" value="1"/>
</dbReference>
<dbReference type="Pfam" id="PF13360">
    <property type="entry name" value="PQQ_2"/>
    <property type="match status" value="2"/>
</dbReference>
<dbReference type="PANTHER" id="PTHR34512">
    <property type="entry name" value="CELL SURFACE PROTEIN"/>
    <property type="match status" value="1"/>
</dbReference>
<dbReference type="HAMAP" id="MF_00923">
    <property type="entry name" value="OM_assembly_BamB"/>
    <property type="match status" value="1"/>
</dbReference>
<comment type="subunit">
    <text evidence="4">Part of the Bam complex.</text>
</comment>
<evidence type="ECO:0000256" key="2">
    <source>
        <dbReference type="ARBA" id="ARBA00023136"/>
    </source>
</evidence>
<dbReference type="PROSITE" id="PS51257">
    <property type="entry name" value="PROKAR_LIPOPROTEIN"/>
    <property type="match status" value="1"/>
</dbReference>
<keyword evidence="4" id="KW-0564">Palmitate</keyword>
<reference evidence="6 7" key="1">
    <citation type="submission" date="2019-12" db="EMBL/GenBank/DDBJ databases">
        <authorList>
            <person name="Huq M.A."/>
        </authorList>
    </citation>
    <scope>NUCLEOTIDE SEQUENCE [LARGE SCALE GENOMIC DNA]</scope>
    <source>
        <strain evidence="6 7">MAH-25</strain>
    </source>
</reference>
<dbReference type="GO" id="GO:0009279">
    <property type="term" value="C:cell outer membrane"/>
    <property type="evidence" value="ECO:0007669"/>
    <property type="project" value="UniProtKB-SubCell"/>
</dbReference>
<comment type="caution">
    <text evidence="6">The sequence shown here is derived from an EMBL/GenBank/DDBJ whole genome shotgun (WGS) entry which is preliminary data.</text>
</comment>
<evidence type="ECO:0000313" key="6">
    <source>
        <dbReference type="EMBL" id="MVQ28162.1"/>
    </source>
</evidence>
<feature type="domain" description="Pyrrolo-quinoline quinone repeat" evidence="5">
    <location>
        <begin position="314"/>
        <end position="378"/>
    </location>
</feature>
<sequence>MTAGRIGAAAVLAASLLGLAGCSMMPSFLGGSDKAAPPQLEPNPGLLAVRQAWTTKLGEVGFPMTVAVNGTQLALASSDGTVAMLDAGTGRELWRAGVGSAIVAGAGSDGTTLAVVTRDNELVAASAGKVLWRQKLAAQAYTAPLVAGNRVFVLAADRSVSAFDGQSGRRLWSQPRPGEPLVLRQSGVLLAVGDTLLAGQGGRVVGLNPNNGSVRWDAAIATPRGTNDVERLVDLVGRPSRVGNSVCVRAFQASVGCLDATRGGLAWTKPSNGGDGLGGDDRLVVGTESDGRVVAWRRDNGERAWTTDKLLHRGTGTPLLVGNSVAVGDSTGLLHVLSREDGKLLTRLTTDGSPVVAPPVIAGSTLVVVTRNGGVYGFVPQ</sequence>
<comment type="similarity">
    <text evidence="4">Belongs to the BamB family.</text>
</comment>
<dbReference type="GO" id="GO:0051205">
    <property type="term" value="P:protein insertion into membrane"/>
    <property type="evidence" value="ECO:0007669"/>
    <property type="project" value="UniProtKB-UniRule"/>
</dbReference>
<dbReference type="InterPro" id="IPR017687">
    <property type="entry name" value="BamB"/>
</dbReference>
<dbReference type="PANTHER" id="PTHR34512:SF30">
    <property type="entry name" value="OUTER MEMBRANE PROTEIN ASSEMBLY FACTOR BAMB"/>
    <property type="match status" value="1"/>
</dbReference>
<dbReference type="GO" id="GO:0043165">
    <property type="term" value="P:Gram-negative-bacterium-type cell outer membrane assembly"/>
    <property type="evidence" value="ECO:0007669"/>
    <property type="project" value="UniProtKB-UniRule"/>
</dbReference>
<keyword evidence="1 4" id="KW-0732">Signal</keyword>
<accession>A0A6N8INA1</accession>
<name>A0A6N8INA1_9BURK</name>
<dbReference type="InterPro" id="IPR002372">
    <property type="entry name" value="PQQ_rpt_dom"/>
</dbReference>
<dbReference type="NCBIfam" id="TIGR03300">
    <property type="entry name" value="assembly_YfgL"/>
    <property type="match status" value="1"/>
</dbReference>
<evidence type="ECO:0000313" key="7">
    <source>
        <dbReference type="Proteomes" id="UP000469385"/>
    </source>
</evidence>
<evidence type="ECO:0000259" key="5">
    <source>
        <dbReference type="Pfam" id="PF13360"/>
    </source>
</evidence>
<gene>
    <name evidence="4 6" type="primary">bamB</name>
    <name evidence="6" type="ORF">GON04_01775</name>
</gene>
<dbReference type="AlphaFoldDB" id="A0A6N8INA1"/>
<evidence type="ECO:0000256" key="4">
    <source>
        <dbReference type="HAMAP-Rule" id="MF_00923"/>
    </source>
</evidence>
<evidence type="ECO:0000256" key="3">
    <source>
        <dbReference type="ARBA" id="ARBA00023237"/>
    </source>
</evidence>
<dbReference type="InterPro" id="IPR015943">
    <property type="entry name" value="WD40/YVTN_repeat-like_dom_sf"/>
</dbReference>
<dbReference type="InterPro" id="IPR018391">
    <property type="entry name" value="PQQ_b-propeller_rpt"/>
</dbReference>
<comment type="subcellular location">
    <subcellularLocation>
        <location evidence="4">Cell outer membrane</location>
        <topology evidence="4">Lipid-anchor</topology>
    </subcellularLocation>
</comment>
<dbReference type="SMART" id="SM00564">
    <property type="entry name" value="PQQ"/>
    <property type="match status" value="6"/>
</dbReference>
<keyword evidence="3 4" id="KW-0998">Cell outer membrane</keyword>
<comment type="function">
    <text evidence="4">Part of the outer membrane protein assembly complex, which is involved in assembly and insertion of beta-barrel proteins into the outer membrane.</text>
</comment>
<dbReference type="Proteomes" id="UP000469385">
    <property type="component" value="Unassembled WGS sequence"/>
</dbReference>
<keyword evidence="7" id="KW-1185">Reference proteome</keyword>
<feature type="domain" description="Pyrrolo-quinoline quinone repeat" evidence="5">
    <location>
        <begin position="79"/>
        <end position="307"/>
    </location>
</feature>
<evidence type="ECO:0000256" key="1">
    <source>
        <dbReference type="ARBA" id="ARBA00022729"/>
    </source>
</evidence>
<proteinExistence type="inferred from homology"/>
<keyword evidence="4" id="KW-0449">Lipoprotein</keyword>
<keyword evidence="2 4" id="KW-0472">Membrane</keyword>
<dbReference type="Gene3D" id="2.130.10.10">
    <property type="entry name" value="YVTN repeat-like/Quinoprotein amine dehydrogenase"/>
    <property type="match status" value="1"/>
</dbReference>
<organism evidence="6 7">
    <name type="scientific">Ramlibacter pinisoli</name>
    <dbReference type="NCBI Taxonomy" id="2682844"/>
    <lineage>
        <taxon>Bacteria</taxon>
        <taxon>Pseudomonadati</taxon>
        <taxon>Pseudomonadota</taxon>
        <taxon>Betaproteobacteria</taxon>
        <taxon>Burkholderiales</taxon>
        <taxon>Comamonadaceae</taxon>
        <taxon>Ramlibacter</taxon>
    </lineage>
</organism>